<feature type="transmembrane region" description="Helical" evidence="1">
    <location>
        <begin position="101"/>
        <end position="121"/>
    </location>
</feature>
<keyword evidence="1" id="KW-0472">Membrane</keyword>
<dbReference type="Proteomes" id="UP000254797">
    <property type="component" value="Unassembled WGS sequence"/>
</dbReference>
<feature type="transmembrane region" description="Helical" evidence="1">
    <location>
        <begin position="55"/>
        <end position="80"/>
    </location>
</feature>
<sequence>MEKTVFRFLAICATFLQYLFLICTFFVFIGIFFTIAFKDSITELKIGIDLNQPLVLGFTIYTLVVAILILLYHSFSAKYFRYIMTNLSQNTYFTTSNSQNSLKICLFNIFIVLLQLSINLIQTYFNLNDMSSLFDFSHGSYLTNIIIAICAFSGYLIFKNGKLSKDDSESII</sequence>
<name>A0A380K0S9_STRDY</name>
<gene>
    <name evidence="2" type="ORF">NCTC4670_02168</name>
</gene>
<dbReference type="AlphaFoldDB" id="A0A380K0S9"/>
<protein>
    <submittedName>
        <fullName evidence="2">Membrane protein</fullName>
    </submittedName>
</protein>
<proteinExistence type="predicted"/>
<keyword evidence="1" id="KW-1133">Transmembrane helix</keyword>
<dbReference type="RefSeq" id="WP_115246807.1">
    <property type="nucleotide sequence ID" value="NZ_UHFG01000004.1"/>
</dbReference>
<evidence type="ECO:0000313" key="3">
    <source>
        <dbReference type="Proteomes" id="UP000254797"/>
    </source>
</evidence>
<evidence type="ECO:0000313" key="2">
    <source>
        <dbReference type="EMBL" id="SUN51740.1"/>
    </source>
</evidence>
<evidence type="ECO:0000256" key="1">
    <source>
        <dbReference type="SAM" id="Phobius"/>
    </source>
</evidence>
<keyword evidence="1" id="KW-0812">Transmembrane</keyword>
<feature type="transmembrane region" description="Helical" evidence="1">
    <location>
        <begin position="7"/>
        <end position="35"/>
    </location>
</feature>
<reference evidence="2 3" key="1">
    <citation type="submission" date="2018-06" db="EMBL/GenBank/DDBJ databases">
        <authorList>
            <consortium name="Pathogen Informatics"/>
            <person name="Doyle S."/>
        </authorList>
    </citation>
    <scope>NUCLEOTIDE SEQUENCE [LARGE SCALE GENOMIC DNA]</scope>
    <source>
        <strain evidence="2 3">NCTC4670</strain>
    </source>
</reference>
<organism evidence="2 3">
    <name type="scientific">Streptococcus dysgalactiae subsp. dysgalactiae</name>
    <dbReference type="NCBI Taxonomy" id="99822"/>
    <lineage>
        <taxon>Bacteria</taxon>
        <taxon>Bacillati</taxon>
        <taxon>Bacillota</taxon>
        <taxon>Bacilli</taxon>
        <taxon>Lactobacillales</taxon>
        <taxon>Streptococcaceae</taxon>
        <taxon>Streptococcus</taxon>
    </lineage>
</organism>
<dbReference type="EMBL" id="UHFG01000004">
    <property type="protein sequence ID" value="SUN51740.1"/>
    <property type="molecule type" value="Genomic_DNA"/>
</dbReference>
<accession>A0A380K0S9</accession>
<feature type="transmembrane region" description="Helical" evidence="1">
    <location>
        <begin position="141"/>
        <end position="158"/>
    </location>
</feature>